<dbReference type="EMBL" id="JACWZY010000015">
    <property type="protein sequence ID" value="MBD2702536.1"/>
    <property type="molecule type" value="Genomic_DNA"/>
</dbReference>
<organism evidence="1 2">
    <name type="scientific">Spirosoma profusum</name>
    <dbReference type="NCBI Taxonomy" id="2771354"/>
    <lineage>
        <taxon>Bacteria</taxon>
        <taxon>Pseudomonadati</taxon>
        <taxon>Bacteroidota</taxon>
        <taxon>Cytophagia</taxon>
        <taxon>Cytophagales</taxon>
        <taxon>Cytophagaceae</taxon>
        <taxon>Spirosoma</taxon>
    </lineage>
</organism>
<name>A0A927ARN5_9BACT</name>
<comment type="caution">
    <text evidence="1">The sequence shown here is derived from an EMBL/GenBank/DDBJ whole genome shotgun (WGS) entry which is preliminary data.</text>
</comment>
<protein>
    <submittedName>
        <fullName evidence="1">Uncharacterized protein</fullName>
    </submittedName>
</protein>
<accession>A0A927ARN5</accession>
<evidence type="ECO:0000313" key="1">
    <source>
        <dbReference type="EMBL" id="MBD2702536.1"/>
    </source>
</evidence>
<dbReference type="Proteomes" id="UP000598820">
    <property type="component" value="Unassembled WGS sequence"/>
</dbReference>
<reference evidence="1" key="1">
    <citation type="submission" date="2020-09" db="EMBL/GenBank/DDBJ databases">
        <authorList>
            <person name="Kim M.K."/>
        </authorList>
    </citation>
    <scope>NUCLEOTIDE SEQUENCE</scope>
    <source>
        <strain evidence="1">BT702</strain>
    </source>
</reference>
<dbReference type="RefSeq" id="WP_190888387.1">
    <property type="nucleotide sequence ID" value="NZ_JACWZY010000015.1"/>
</dbReference>
<evidence type="ECO:0000313" key="2">
    <source>
        <dbReference type="Proteomes" id="UP000598820"/>
    </source>
</evidence>
<dbReference type="AlphaFoldDB" id="A0A927ARN5"/>
<sequence length="159" mass="17508">MKRLGNFVAIALLFVQCSSSVDPQNPENLNSELIVRSGTSFGFCLGYCQKNYVFDKTNVTLNEIANGRQPTQLDPRNCSFTISEADWNAVKASANLDAFSKQPETIGCPDCADGGAEYIELELSGQKHRVTFPHGGTIPGFEGLVENLRKLRETKKECQ</sequence>
<keyword evidence="2" id="KW-1185">Reference proteome</keyword>
<proteinExistence type="predicted"/>
<gene>
    <name evidence="1" type="ORF">IC229_17950</name>
</gene>